<dbReference type="EMBL" id="CP089982">
    <property type="protein sequence ID" value="WXA92205.1"/>
    <property type="molecule type" value="Genomic_DNA"/>
</dbReference>
<dbReference type="PROSITE" id="PS51257">
    <property type="entry name" value="PROKAR_LIPOPROTEIN"/>
    <property type="match status" value="1"/>
</dbReference>
<dbReference type="InterPro" id="IPR036939">
    <property type="entry name" value="Cu2_ascorb_mOase_N_sf"/>
</dbReference>
<dbReference type="Gene3D" id="2.60.120.230">
    <property type="match status" value="1"/>
</dbReference>
<keyword evidence="4" id="KW-1185">Reference proteome</keyword>
<evidence type="ECO:0000313" key="3">
    <source>
        <dbReference type="EMBL" id="WXA92205.1"/>
    </source>
</evidence>
<dbReference type="Pfam" id="PF03712">
    <property type="entry name" value="Cu2_monoox_C"/>
    <property type="match status" value="1"/>
</dbReference>
<proteinExistence type="predicted"/>
<dbReference type="InterPro" id="IPR014784">
    <property type="entry name" value="Cu2_ascorb_mOase-like_C"/>
</dbReference>
<dbReference type="InterPro" id="IPR024548">
    <property type="entry name" value="Cu2_monoox_C"/>
</dbReference>
<reference evidence="3 4" key="1">
    <citation type="submission" date="2021-12" db="EMBL/GenBank/DDBJ databases">
        <title>Discovery of the Pendulisporaceae a myxobacterial family with distinct sporulation behavior and unique specialized metabolism.</title>
        <authorList>
            <person name="Garcia R."/>
            <person name="Popoff A."/>
            <person name="Bader C.D."/>
            <person name="Loehr J."/>
            <person name="Walesch S."/>
            <person name="Walt C."/>
            <person name="Boldt J."/>
            <person name="Bunk B."/>
            <person name="Haeckl F.J.F.P.J."/>
            <person name="Gunesch A.P."/>
            <person name="Birkelbach J."/>
            <person name="Nuebel U."/>
            <person name="Pietschmann T."/>
            <person name="Bach T."/>
            <person name="Mueller R."/>
        </authorList>
    </citation>
    <scope>NUCLEOTIDE SEQUENCE [LARGE SCALE GENOMIC DNA]</scope>
    <source>
        <strain evidence="3 4">MSr12523</strain>
    </source>
</reference>
<accession>A0ABZ2K0E3</accession>
<dbReference type="PANTHER" id="PTHR10157:SF23">
    <property type="entry name" value="MOXD1 HOMOLOG 1"/>
    <property type="match status" value="1"/>
</dbReference>
<dbReference type="InterPro" id="IPR000945">
    <property type="entry name" value="DBH-like"/>
</dbReference>
<keyword evidence="1" id="KW-1015">Disulfide bond</keyword>
<gene>
    <name evidence="3" type="ORF">LZC95_37840</name>
</gene>
<dbReference type="Gene3D" id="2.60.120.310">
    <property type="entry name" value="Copper type II, ascorbate-dependent monooxygenase, N-terminal domain"/>
    <property type="match status" value="1"/>
</dbReference>
<protein>
    <recommendedName>
        <fullName evidence="2">Copper type II ascorbate-dependent monooxygenase C-terminal domain-containing protein</fullName>
    </recommendedName>
</protein>
<organism evidence="3 4">
    <name type="scientific">Pendulispora brunnea</name>
    <dbReference type="NCBI Taxonomy" id="2905690"/>
    <lineage>
        <taxon>Bacteria</taxon>
        <taxon>Pseudomonadati</taxon>
        <taxon>Myxococcota</taxon>
        <taxon>Myxococcia</taxon>
        <taxon>Myxococcales</taxon>
        <taxon>Sorangiineae</taxon>
        <taxon>Pendulisporaceae</taxon>
        <taxon>Pendulispora</taxon>
    </lineage>
</organism>
<dbReference type="SUPFAM" id="SSF49742">
    <property type="entry name" value="PHM/PNGase F"/>
    <property type="match status" value="2"/>
</dbReference>
<dbReference type="RefSeq" id="WP_394842822.1">
    <property type="nucleotide sequence ID" value="NZ_CP089982.1"/>
</dbReference>
<evidence type="ECO:0000313" key="4">
    <source>
        <dbReference type="Proteomes" id="UP001379533"/>
    </source>
</evidence>
<dbReference type="PANTHER" id="PTHR10157">
    <property type="entry name" value="DOPAMINE BETA HYDROXYLASE RELATED"/>
    <property type="match status" value="1"/>
</dbReference>
<evidence type="ECO:0000256" key="1">
    <source>
        <dbReference type="ARBA" id="ARBA00023157"/>
    </source>
</evidence>
<sequence length="404" mass="44466">MIRSVYFVAAVAILSLVGCKRGPTYHRDVAPIVARRCIRCHSGDGLSALPRLDSYENVVSAAPKIKYAVQRRMMPPWGADDTGICRTWRDALWLGDAELSTLVSWTETGTPAGEPVGHARVRPDPIPELAHVDTTLDLGFDYKPGLGPTSYRCFVVDPNLDRDRFLTGIRVRFSDPRMLAQITLFAPQTMAAEADALTLDQDDPAPGYSCYGSPRVDPATLVASWTWSTPAQIFPPGTGIRLAAHRKLVAQVHYNVMTAGLSASSRTAIDLQFDEGVREAQFLPLSPRGIQLAPGKTYAEASGEMTMTAPTTIFGVAPRMHSLGRTMQLDRFHGGASPSCAGNFDHWDFYRQRLFTYDEPLRVEAGDRLRVSCIYNTEGRADPVLQGEDIRDEECTAYLYVAPP</sequence>
<dbReference type="InterPro" id="IPR008977">
    <property type="entry name" value="PHM/PNGase_F_dom_sf"/>
</dbReference>
<dbReference type="Proteomes" id="UP001379533">
    <property type="component" value="Chromosome"/>
</dbReference>
<feature type="domain" description="Copper type II ascorbate-dependent monooxygenase C-terminal" evidence="2">
    <location>
        <begin position="308"/>
        <end position="400"/>
    </location>
</feature>
<evidence type="ECO:0000259" key="2">
    <source>
        <dbReference type="Pfam" id="PF03712"/>
    </source>
</evidence>
<name>A0ABZ2K0E3_9BACT</name>